<keyword evidence="3" id="KW-1185">Reference proteome</keyword>
<organism evidence="3 4">
    <name type="scientific">Acanthaster planci</name>
    <name type="common">Crown-of-thorns starfish</name>
    <dbReference type="NCBI Taxonomy" id="133434"/>
    <lineage>
        <taxon>Eukaryota</taxon>
        <taxon>Metazoa</taxon>
        <taxon>Echinodermata</taxon>
        <taxon>Eleutherozoa</taxon>
        <taxon>Asterozoa</taxon>
        <taxon>Asteroidea</taxon>
        <taxon>Valvatacea</taxon>
        <taxon>Valvatida</taxon>
        <taxon>Acanthasteridae</taxon>
        <taxon>Acanthaster</taxon>
    </lineage>
</organism>
<proteinExistence type="predicted"/>
<evidence type="ECO:0000256" key="1">
    <source>
        <dbReference type="SAM" id="SignalP"/>
    </source>
</evidence>
<dbReference type="GeneID" id="110975480"/>
<protein>
    <submittedName>
        <fullName evidence="4">Uncharacterized protein LOC110975480</fullName>
    </submittedName>
</protein>
<dbReference type="InterPro" id="IPR003609">
    <property type="entry name" value="Pan_app"/>
</dbReference>
<dbReference type="Pfam" id="PF00024">
    <property type="entry name" value="PAN_1"/>
    <property type="match status" value="1"/>
</dbReference>
<evidence type="ECO:0000313" key="3">
    <source>
        <dbReference type="Proteomes" id="UP000694845"/>
    </source>
</evidence>
<dbReference type="AlphaFoldDB" id="A0A8B7XTZ7"/>
<keyword evidence="1" id="KW-0732">Signal</keyword>
<dbReference type="Pfam" id="PF12248">
    <property type="entry name" value="Methyltransf_FA"/>
    <property type="match status" value="1"/>
</dbReference>
<dbReference type="OMA" id="HEEAYIE"/>
<feature type="domain" description="Apple" evidence="2">
    <location>
        <begin position="23"/>
        <end position="112"/>
    </location>
</feature>
<evidence type="ECO:0000259" key="2">
    <source>
        <dbReference type="PROSITE" id="PS50948"/>
    </source>
</evidence>
<dbReference type="KEGG" id="aplc:110975480"/>
<reference evidence="4" key="1">
    <citation type="submission" date="2025-08" db="UniProtKB">
        <authorList>
            <consortium name="RefSeq"/>
        </authorList>
    </citation>
    <scope>IDENTIFICATION</scope>
</reference>
<feature type="chain" id="PRO_5034375077" evidence="1">
    <location>
        <begin position="31"/>
        <end position="258"/>
    </location>
</feature>
<dbReference type="RefSeq" id="XP_022083707.1">
    <property type="nucleotide sequence ID" value="XM_022228015.1"/>
</dbReference>
<dbReference type="OrthoDB" id="8182187at2759"/>
<dbReference type="PROSITE" id="PS50948">
    <property type="entry name" value="PAN"/>
    <property type="match status" value="1"/>
</dbReference>
<dbReference type="SUPFAM" id="SSF57414">
    <property type="entry name" value="Hairpin loop containing domain-like"/>
    <property type="match status" value="1"/>
</dbReference>
<dbReference type="InterPro" id="IPR022041">
    <property type="entry name" value="Methyltransf_FA"/>
</dbReference>
<sequence>MTSLFTCWPRHGHVTWLILSIICVIRRSDTIDDTSVMRSDFKSELHSDGTIKFRVILSNGQGSHVRCAAACLKEEYCRYFSYTRDTGQCELSDASVVSSKENRLKYFSRSVCITAYRTSGFLNYIFPLPAFDGEIVLDFALQTSADAIVSLSTDGTFGGVKYELVIGHGGGVNTVMRRCWSCTNLKVVPSEDVVNESQMRRFWLQFDNNRVALGKYHEEAYIEWTDTGNIPTPTASPVWFLGLGGWASPVDWLIYQNC</sequence>
<evidence type="ECO:0000313" key="4">
    <source>
        <dbReference type="RefSeq" id="XP_022083707.1"/>
    </source>
</evidence>
<gene>
    <name evidence="4" type="primary">LOC110975480</name>
</gene>
<dbReference type="Gene3D" id="3.50.4.10">
    <property type="entry name" value="Hepatocyte Growth Factor"/>
    <property type="match status" value="1"/>
</dbReference>
<name>A0A8B7XTZ7_ACAPL</name>
<accession>A0A8B7XTZ7</accession>
<feature type="signal peptide" evidence="1">
    <location>
        <begin position="1"/>
        <end position="30"/>
    </location>
</feature>
<dbReference type="Proteomes" id="UP000694845">
    <property type="component" value="Unplaced"/>
</dbReference>